<gene>
    <name evidence="2" type="ORF">PS691_01985</name>
</gene>
<reference evidence="2 3" key="1">
    <citation type="submission" date="2019-09" db="EMBL/GenBank/DDBJ databases">
        <authorList>
            <person name="Chandra G."/>
            <person name="Truman W A."/>
        </authorList>
    </citation>
    <scope>NUCLEOTIDE SEQUENCE [LARGE SCALE GENOMIC DNA]</scope>
    <source>
        <strain evidence="2">PS691</strain>
    </source>
</reference>
<feature type="chain" id="PRO_5022913429" description="Lipoprotein" evidence="1">
    <location>
        <begin position="21"/>
        <end position="140"/>
    </location>
</feature>
<feature type="signal peptide" evidence="1">
    <location>
        <begin position="1"/>
        <end position="20"/>
    </location>
</feature>
<sequence length="140" mass="15150" precursor="true">MNTHRFILGLAMLVSSYSHGAACDVVTRSQSSAVPSVETHTCYQFTGVPPDAIDWSCSNESKEMLTSEKRRVAQCQTGSAGRCTATLTQEGLANPHSTSKVPGQDALNIPQGAQVVTYYYQTAHLPQARKDCELAGGRWE</sequence>
<dbReference type="OrthoDB" id="6983232at2"/>
<dbReference type="RefSeq" id="WP_150642007.1">
    <property type="nucleotide sequence ID" value="NZ_CABVHQ010000015.1"/>
</dbReference>
<evidence type="ECO:0008006" key="4">
    <source>
        <dbReference type="Google" id="ProtNLM"/>
    </source>
</evidence>
<dbReference type="AlphaFoldDB" id="A0A5E7BWB2"/>
<organism evidence="2 3">
    <name type="scientific">Pseudomonas fluorescens</name>
    <dbReference type="NCBI Taxonomy" id="294"/>
    <lineage>
        <taxon>Bacteria</taxon>
        <taxon>Pseudomonadati</taxon>
        <taxon>Pseudomonadota</taxon>
        <taxon>Gammaproteobacteria</taxon>
        <taxon>Pseudomonadales</taxon>
        <taxon>Pseudomonadaceae</taxon>
        <taxon>Pseudomonas</taxon>
    </lineage>
</organism>
<evidence type="ECO:0000313" key="2">
    <source>
        <dbReference type="EMBL" id="VVN92574.1"/>
    </source>
</evidence>
<evidence type="ECO:0000256" key="1">
    <source>
        <dbReference type="SAM" id="SignalP"/>
    </source>
</evidence>
<accession>A0A5E7BWB2</accession>
<dbReference type="EMBL" id="CABVHQ010000015">
    <property type="protein sequence ID" value="VVN92574.1"/>
    <property type="molecule type" value="Genomic_DNA"/>
</dbReference>
<keyword evidence="1" id="KW-0732">Signal</keyword>
<evidence type="ECO:0000313" key="3">
    <source>
        <dbReference type="Proteomes" id="UP000337909"/>
    </source>
</evidence>
<name>A0A5E7BWB2_PSEFL</name>
<proteinExistence type="predicted"/>
<dbReference type="Proteomes" id="UP000337909">
    <property type="component" value="Unassembled WGS sequence"/>
</dbReference>
<protein>
    <recommendedName>
        <fullName evidence="4">Lipoprotein</fullName>
    </recommendedName>
</protein>